<evidence type="ECO:0000256" key="4">
    <source>
        <dbReference type="ARBA" id="ARBA00022801"/>
    </source>
</evidence>
<dbReference type="InterPro" id="IPR018490">
    <property type="entry name" value="cNMP-bd_dom_sf"/>
</dbReference>
<evidence type="ECO:0000256" key="9">
    <source>
        <dbReference type="ARBA" id="ARBA00047314"/>
    </source>
</evidence>
<evidence type="ECO:0000256" key="6">
    <source>
        <dbReference type="ARBA" id="ARBA00022989"/>
    </source>
</evidence>
<dbReference type="FunFam" id="3.40.1090.10:FF:000001">
    <property type="entry name" value="neuropathy target esterase isoform X2"/>
    <property type="match status" value="1"/>
</dbReference>
<name>A0A674JCE8_9SAUR</name>
<evidence type="ECO:0000259" key="16">
    <source>
        <dbReference type="PROSITE" id="PS51635"/>
    </source>
</evidence>
<reference evidence="17" key="2">
    <citation type="submission" date="2025-09" db="UniProtKB">
        <authorList>
            <consortium name="Ensembl"/>
        </authorList>
    </citation>
    <scope>IDENTIFICATION</scope>
</reference>
<keyword evidence="4 13" id="KW-0378">Hydrolase</keyword>
<evidence type="ECO:0000313" key="17">
    <source>
        <dbReference type="Ensembl" id="ENSTMTP00000019501.1"/>
    </source>
</evidence>
<feature type="active site" description="Nucleophile" evidence="13">
    <location>
        <position position="523"/>
    </location>
</feature>
<sequence>MQTTLLTGIIIGAAVALPLIGIFVFVVYRKVKQSRQPQPQVPQYRFRKRDKVMFYGRKIMRKVTTLPNSLVGNMVPRQRMRKRAKVLSLAKRILRFKKESPTLQPKEPPPSLLEADLTEFDVKNSHLPSEVLYMLKNVRVLGHFEKPLFLELCKHMFFVQLHEGEYIFRPGQLDNSIYVVQDGKLEVCIQESDGTEVVVKEVLAGDSVHSLLSILDVITGHPAPYKTVSARAGTPSTILRLPASVFQDVFQKYPETLVRMVQIIMVRLQRVTFLALHNYLGLTTELFNSVSSILKKTVTVTETPSAVFHYIEGDLAAPDSCAGKQVDAIFEAAKKDLLTLMKLDYRLSSWLGQQEDIHRIVLYQSDSTLTPWTQRCIRQADCILIVGLGEQEPTVGELERMLENTAVRAQKQLILLHKEDGPLPCRTVEWLNMRSWCSAHLHLRCPRRVFSRRSLPKLIEMYERVFQKPPDRHSDFSRLARVLTGNAVALVLGGGGARGCSQVGIIRALIEAGIPVDMIGGTSIGSFMSALYAEERSYNQMRIKARQWAMDMNSVFKTVLDLTYPITSMFSGASFNSGISNIFKDKQIEDLWIPYFTITTDITASAMRVHTDGSLWRYVRASMSLSGYMPPLCDPKDGHLLMDGGYINNLPADVARSMGAKVVIAIDVGSRDETDLTNYGDALSGWWLLWKRWNPLVEKVKVLNMAEIQTRLAYVCCVRQLEMVKNSEYCEYIRPPIDRYGTLDFGKFDEICNQGWLQAPAQQARSGCLRQHACGRSAGPAVSAAIRRQVRRRHRTGGPTAGMPPNPCYQRTSRRHAAGGCLTAVLGTAKYIEPPLGRIRFLSFPVDCCLVAYAHCHCCRAVLLFSTCCSLTCYSTDPFMRGCWESSCHDHVLTDRGLRGPC</sequence>
<dbReference type="CDD" id="cd07225">
    <property type="entry name" value="Pat_PNPLA6_PNPLA7"/>
    <property type="match status" value="1"/>
</dbReference>
<accession>A0A674JCE8</accession>
<evidence type="ECO:0000256" key="11">
    <source>
        <dbReference type="ARBA" id="ARBA00048454"/>
    </source>
</evidence>
<feature type="short sequence motif" description="GXSXG" evidence="13">
    <location>
        <begin position="521"/>
        <end position="525"/>
    </location>
</feature>
<dbReference type="InterPro" id="IPR016035">
    <property type="entry name" value="Acyl_Trfase/lysoPLipase"/>
</dbReference>
<protein>
    <submittedName>
        <fullName evidence="17">Patatin like phospholipase domain containing 7</fullName>
    </submittedName>
</protein>
<comment type="catalytic activity">
    <reaction evidence="12">
        <text>1-hexadecanoyl-sn-glycero-3-phosphocholine + H2O = sn-glycerol 3-phosphocholine + hexadecanoate + H(+)</text>
        <dbReference type="Rhea" id="RHEA:40435"/>
        <dbReference type="ChEBI" id="CHEBI:7896"/>
        <dbReference type="ChEBI" id="CHEBI:15377"/>
        <dbReference type="ChEBI" id="CHEBI:15378"/>
        <dbReference type="ChEBI" id="CHEBI:16870"/>
        <dbReference type="ChEBI" id="CHEBI:72998"/>
    </reaction>
    <physiologicalReaction direction="left-to-right" evidence="12">
        <dbReference type="Rhea" id="RHEA:40436"/>
    </physiologicalReaction>
</comment>
<evidence type="ECO:0000256" key="12">
    <source>
        <dbReference type="ARBA" id="ARBA00048656"/>
    </source>
</evidence>
<dbReference type="InterPro" id="IPR000595">
    <property type="entry name" value="cNMP-bd_dom"/>
</dbReference>
<dbReference type="SUPFAM" id="SSF52151">
    <property type="entry name" value="FabD/lysophospholipase-like"/>
    <property type="match status" value="1"/>
</dbReference>
<evidence type="ECO:0000256" key="10">
    <source>
        <dbReference type="ARBA" id="ARBA00048133"/>
    </source>
</evidence>
<dbReference type="Gene3D" id="2.60.120.10">
    <property type="entry name" value="Jelly Rolls"/>
    <property type="match status" value="1"/>
</dbReference>
<dbReference type="SMART" id="SM00100">
    <property type="entry name" value="cNMP"/>
    <property type="match status" value="1"/>
</dbReference>
<evidence type="ECO:0000256" key="14">
    <source>
        <dbReference type="SAM" id="Phobius"/>
    </source>
</evidence>
<evidence type="ECO:0000256" key="2">
    <source>
        <dbReference type="ARBA" id="ARBA00006636"/>
    </source>
</evidence>
<keyword evidence="7 13" id="KW-0443">Lipid metabolism</keyword>
<keyword evidence="3 14" id="KW-0812">Transmembrane</keyword>
<evidence type="ECO:0000256" key="8">
    <source>
        <dbReference type="ARBA" id="ARBA00023136"/>
    </source>
</evidence>
<keyword evidence="8 14" id="KW-0472">Membrane</keyword>
<dbReference type="FunFam" id="2.60.120.10:FF:000012">
    <property type="entry name" value="neuropathy target esterase isoform X2"/>
    <property type="match status" value="1"/>
</dbReference>
<dbReference type="GO" id="GO:0016042">
    <property type="term" value="P:lipid catabolic process"/>
    <property type="evidence" value="ECO:0007669"/>
    <property type="project" value="UniProtKB-UniRule"/>
</dbReference>
<dbReference type="CDD" id="cd00038">
    <property type="entry name" value="CAP_ED"/>
    <property type="match status" value="1"/>
</dbReference>
<feature type="transmembrane region" description="Helical" evidence="14">
    <location>
        <begin position="6"/>
        <end position="28"/>
    </location>
</feature>
<comment type="similarity">
    <text evidence="2">Belongs to the NTE family.</text>
</comment>
<dbReference type="Proteomes" id="UP000472274">
    <property type="component" value="Unplaced"/>
</dbReference>
<dbReference type="Gene3D" id="3.40.1090.10">
    <property type="entry name" value="Cytosolic phospholipase A2 catalytic domain"/>
    <property type="match status" value="2"/>
</dbReference>
<feature type="short sequence motif" description="GXGXXG" evidence="13">
    <location>
        <begin position="494"/>
        <end position="499"/>
    </location>
</feature>
<dbReference type="GO" id="GO:0004622">
    <property type="term" value="F:phosphatidylcholine lysophospholipase activity"/>
    <property type="evidence" value="ECO:0007669"/>
    <property type="project" value="UniProtKB-EC"/>
</dbReference>
<dbReference type="SUPFAM" id="SSF51206">
    <property type="entry name" value="cAMP-binding domain-like"/>
    <property type="match status" value="1"/>
</dbReference>
<feature type="domain" description="Cyclic nucleotide-binding" evidence="15">
    <location>
        <begin position="140"/>
        <end position="267"/>
    </location>
</feature>
<dbReference type="PROSITE" id="PS51635">
    <property type="entry name" value="PNPLA"/>
    <property type="match status" value="1"/>
</dbReference>
<comment type="catalytic activity">
    <reaction evidence="9">
        <text>1-(9Z-octadecenoyl)-sn-glycero-3-phosphocholine + H2O = sn-glycerol 3-phosphocholine + (9Z)-octadecenoate + H(+)</text>
        <dbReference type="Rhea" id="RHEA:40807"/>
        <dbReference type="ChEBI" id="CHEBI:15377"/>
        <dbReference type="ChEBI" id="CHEBI:15378"/>
        <dbReference type="ChEBI" id="CHEBI:16870"/>
        <dbReference type="ChEBI" id="CHEBI:28610"/>
        <dbReference type="ChEBI" id="CHEBI:30823"/>
    </reaction>
    <physiologicalReaction direction="left-to-right" evidence="9">
        <dbReference type="Rhea" id="RHEA:40808"/>
    </physiologicalReaction>
</comment>
<dbReference type="Pfam" id="PF01734">
    <property type="entry name" value="Patatin"/>
    <property type="match status" value="1"/>
</dbReference>
<feature type="short sequence motif" description="DGA/G" evidence="13">
    <location>
        <begin position="643"/>
        <end position="645"/>
    </location>
</feature>
<reference evidence="17" key="1">
    <citation type="submission" date="2025-08" db="UniProtKB">
        <authorList>
            <consortium name="Ensembl"/>
        </authorList>
    </citation>
    <scope>IDENTIFICATION</scope>
</reference>
<dbReference type="InterPro" id="IPR002641">
    <property type="entry name" value="PNPLA_dom"/>
</dbReference>
<evidence type="ECO:0000256" key="7">
    <source>
        <dbReference type="ARBA" id="ARBA00023098"/>
    </source>
</evidence>
<evidence type="ECO:0000256" key="3">
    <source>
        <dbReference type="ARBA" id="ARBA00022692"/>
    </source>
</evidence>
<dbReference type="PANTHER" id="PTHR14226">
    <property type="entry name" value="NEUROPATHY TARGET ESTERASE/SWISS CHEESE D.MELANOGASTER"/>
    <property type="match status" value="1"/>
</dbReference>
<dbReference type="InterPro" id="IPR050301">
    <property type="entry name" value="NTE"/>
</dbReference>
<keyword evidence="6 14" id="KW-1133">Transmembrane helix</keyword>
<dbReference type="PROSITE" id="PS50042">
    <property type="entry name" value="CNMP_BINDING_3"/>
    <property type="match status" value="1"/>
</dbReference>
<gene>
    <name evidence="17" type="primary">PNPLA7</name>
</gene>
<feature type="domain" description="PNPLA" evidence="16">
    <location>
        <begin position="490"/>
        <end position="656"/>
    </location>
</feature>
<evidence type="ECO:0000259" key="15">
    <source>
        <dbReference type="PROSITE" id="PS50042"/>
    </source>
</evidence>
<dbReference type="Pfam" id="PF00027">
    <property type="entry name" value="cNMP_binding"/>
    <property type="match status" value="1"/>
</dbReference>
<evidence type="ECO:0000256" key="13">
    <source>
        <dbReference type="PROSITE-ProRule" id="PRU01161"/>
    </source>
</evidence>
<dbReference type="Pfam" id="PF24179">
    <property type="entry name" value="NTE_Ploop"/>
    <property type="match status" value="1"/>
</dbReference>
<dbReference type="PANTHER" id="PTHR14226:SF23">
    <property type="entry name" value="PATATIN-LIKE PHOSPHOLIPASE DOMAIN-CONTAINING PROTEIN 7"/>
    <property type="match status" value="1"/>
</dbReference>
<evidence type="ECO:0000313" key="18">
    <source>
        <dbReference type="Proteomes" id="UP000472274"/>
    </source>
</evidence>
<organism evidence="17 18">
    <name type="scientific">Terrapene triunguis</name>
    <name type="common">Three-toed box turtle</name>
    <dbReference type="NCBI Taxonomy" id="2587831"/>
    <lineage>
        <taxon>Eukaryota</taxon>
        <taxon>Metazoa</taxon>
        <taxon>Chordata</taxon>
        <taxon>Craniata</taxon>
        <taxon>Vertebrata</taxon>
        <taxon>Euteleostomi</taxon>
        <taxon>Archelosauria</taxon>
        <taxon>Testudinata</taxon>
        <taxon>Testudines</taxon>
        <taxon>Cryptodira</taxon>
        <taxon>Durocryptodira</taxon>
        <taxon>Testudinoidea</taxon>
        <taxon>Emydidae</taxon>
        <taxon>Terrapene</taxon>
    </lineage>
</organism>
<keyword evidence="18" id="KW-1185">Reference proteome</keyword>
<evidence type="ECO:0000256" key="5">
    <source>
        <dbReference type="ARBA" id="ARBA00022963"/>
    </source>
</evidence>
<comment type="subcellular location">
    <subcellularLocation>
        <location evidence="1">Endoplasmic reticulum membrane</location>
        <topology evidence="1">Single-pass type III membrane protein</topology>
    </subcellularLocation>
</comment>
<feature type="active site" description="Proton acceptor" evidence="13">
    <location>
        <position position="643"/>
    </location>
</feature>
<dbReference type="AlphaFoldDB" id="A0A674JCE8"/>
<dbReference type="InterPro" id="IPR056556">
    <property type="entry name" value="NTE1_P-loop_dom"/>
</dbReference>
<keyword evidence="5 13" id="KW-0442">Lipid degradation</keyword>
<dbReference type="Ensembl" id="ENSTMTT00000020186.1">
    <property type="protein sequence ID" value="ENSTMTP00000019501.1"/>
    <property type="gene ID" value="ENSTMTG00000010548.1"/>
</dbReference>
<proteinExistence type="inferred from homology"/>
<evidence type="ECO:0000256" key="1">
    <source>
        <dbReference type="ARBA" id="ARBA00004643"/>
    </source>
</evidence>
<dbReference type="GeneTree" id="ENSGT00940000156763"/>
<comment type="catalytic activity">
    <reaction evidence="10">
        <text>1-hexadecanoyl-sn-glycero-3-phosphate + H2O = sn-glycerol 3-phosphate + hexadecanoate + H(+)</text>
        <dbReference type="Rhea" id="RHEA:49092"/>
        <dbReference type="ChEBI" id="CHEBI:7896"/>
        <dbReference type="ChEBI" id="CHEBI:15377"/>
        <dbReference type="ChEBI" id="CHEBI:15378"/>
        <dbReference type="ChEBI" id="CHEBI:57518"/>
        <dbReference type="ChEBI" id="CHEBI:57597"/>
    </reaction>
    <physiologicalReaction direction="left-to-right" evidence="10">
        <dbReference type="Rhea" id="RHEA:49093"/>
    </physiologicalReaction>
</comment>
<dbReference type="GO" id="GO:0005789">
    <property type="term" value="C:endoplasmic reticulum membrane"/>
    <property type="evidence" value="ECO:0007669"/>
    <property type="project" value="UniProtKB-SubCell"/>
</dbReference>
<dbReference type="InterPro" id="IPR014710">
    <property type="entry name" value="RmlC-like_jellyroll"/>
</dbReference>
<comment type="catalytic activity">
    <reaction evidence="11">
        <text>a 1-acyl-sn-glycero-3-phosphocholine + H2O = sn-glycerol 3-phosphocholine + a fatty acid + H(+)</text>
        <dbReference type="Rhea" id="RHEA:15177"/>
        <dbReference type="ChEBI" id="CHEBI:15377"/>
        <dbReference type="ChEBI" id="CHEBI:15378"/>
        <dbReference type="ChEBI" id="CHEBI:16870"/>
        <dbReference type="ChEBI" id="CHEBI:28868"/>
        <dbReference type="ChEBI" id="CHEBI:58168"/>
        <dbReference type="EC" id="3.1.1.5"/>
    </reaction>
    <physiologicalReaction direction="left-to-right" evidence="11">
        <dbReference type="Rhea" id="RHEA:15178"/>
    </physiologicalReaction>
</comment>